<dbReference type="PANTHER" id="PTHR34475:SF1">
    <property type="entry name" value="CYTOSKELETON PROTEIN RODZ"/>
    <property type="match status" value="1"/>
</dbReference>
<evidence type="ECO:0000313" key="5">
    <source>
        <dbReference type="Proteomes" id="UP000503399"/>
    </source>
</evidence>
<dbReference type="Gene3D" id="1.10.260.40">
    <property type="entry name" value="lambda repressor-like DNA-binding domains"/>
    <property type="match status" value="1"/>
</dbReference>
<gene>
    <name evidence="4" type="ORF">R50_1376</name>
</gene>
<keyword evidence="2" id="KW-0812">Transmembrane</keyword>
<evidence type="ECO:0000256" key="1">
    <source>
        <dbReference type="SAM" id="MobiDB-lite"/>
    </source>
</evidence>
<dbReference type="InterPro" id="IPR010982">
    <property type="entry name" value="Lambda_DNA-bd_dom_sf"/>
</dbReference>
<dbReference type="InterPro" id="IPR001387">
    <property type="entry name" value="Cro/C1-type_HTH"/>
</dbReference>
<reference evidence="4 5" key="1">
    <citation type="submission" date="2020-02" db="EMBL/GenBank/DDBJ databases">
        <authorList>
            <person name="Hogendoorn C."/>
        </authorList>
    </citation>
    <scope>NUCLEOTIDE SEQUENCE [LARGE SCALE GENOMIC DNA]</scope>
    <source>
        <strain evidence="4">R501</strain>
    </source>
</reference>
<evidence type="ECO:0000313" key="4">
    <source>
        <dbReference type="EMBL" id="CAB1128882.1"/>
    </source>
</evidence>
<dbReference type="KEGG" id="hfv:R50_1376"/>
<dbReference type="InterPro" id="IPR025194">
    <property type="entry name" value="RodZ-like_C"/>
</dbReference>
<feature type="compositionally biased region" description="Pro residues" evidence="1">
    <location>
        <begin position="89"/>
        <end position="104"/>
    </location>
</feature>
<dbReference type="PANTHER" id="PTHR34475">
    <property type="match status" value="1"/>
</dbReference>
<dbReference type="CDD" id="cd00093">
    <property type="entry name" value="HTH_XRE"/>
    <property type="match status" value="1"/>
</dbReference>
<organism evidence="4 5">
    <name type="scientific">Candidatus Hydrogenisulfobacillus filiaventi</name>
    <dbReference type="NCBI Taxonomy" id="2707344"/>
    <lineage>
        <taxon>Bacteria</taxon>
        <taxon>Bacillati</taxon>
        <taxon>Bacillota</taxon>
        <taxon>Clostridia</taxon>
        <taxon>Eubacteriales</taxon>
        <taxon>Clostridiales Family XVII. Incertae Sedis</taxon>
        <taxon>Candidatus Hydrogenisulfobacillus</taxon>
    </lineage>
</organism>
<accession>A0A6F8ZH17</accession>
<feature type="region of interest" description="Disordered" evidence="1">
    <location>
        <begin position="89"/>
        <end position="113"/>
    </location>
</feature>
<protein>
    <submittedName>
        <fullName evidence="4">Putative Helix-turn-helix domain-containing protein</fullName>
    </submittedName>
</protein>
<keyword evidence="5" id="KW-1185">Reference proteome</keyword>
<dbReference type="GO" id="GO:0003677">
    <property type="term" value="F:DNA binding"/>
    <property type="evidence" value="ECO:0007669"/>
    <property type="project" value="InterPro"/>
</dbReference>
<dbReference type="Proteomes" id="UP000503399">
    <property type="component" value="Chromosome"/>
</dbReference>
<evidence type="ECO:0000256" key="2">
    <source>
        <dbReference type="SAM" id="Phobius"/>
    </source>
</evidence>
<keyword evidence="2" id="KW-1133">Transmembrane helix</keyword>
<keyword evidence="2" id="KW-0472">Membrane</keyword>
<dbReference type="AlphaFoldDB" id="A0A6F8ZH17"/>
<dbReference type="Pfam" id="PF13464">
    <property type="entry name" value="RodZ_C"/>
    <property type="match status" value="1"/>
</dbReference>
<feature type="domain" description="Cytoskeleton protein RodZ-like C-terminal" evidence="3">
    <location>
        <begin position="209"/>
        <end position="272"/>
    </location>
</feature>
<dbReference type="InterPro" id="IPR050400">
    <property type="entry name" value="Bact_Cytoskel_RodZ"/>
</dbReference>
<dbReference type="Pfam" id="PF13413">
    <property type="entry name" value="HTH_25"/>
    <property type="match status" value="1"/>
</dbReference>
<evidence type="ECO:0000259" key="3">
    <source>
        <dbReference type="Pfam" id="PF13464"/>
    </source>
</evidence>
<feature type="transmembrane region" description="Helical" evidence="2">
    <location>
        <begin position="126"/>
        <end position="147"/>
    </location>
</feature>
<sequence length="286" mass="30537">MDNGYQDLPGDRLGPVLRQAREARGWSLDDAVRELKIRRRYLEALEADDWSAMPGEVYGQGFLRSYARWLGLDGDVLVEARRRVAGAPLPPPALPTLGPVPPGGPTATVPGPRSRRAAEAAGRGNGIAVVGAVLLLLLLIVGGLFYLHQRATAGSRRLAAPRPAAAGGTRHVVRRARRTRSAPVRVVPLMAQGNVMTYQVSRTPIVVSLSFSSACWVRATVDGYDANPAGYTYQPGQVLRVSARHSLRLFFGNPPAASMTVDGVRIGALGQPGQPLHVLFETASGT</sequence>
<name>A0A6F8ZH17_9FIRM</name>
<proteinExistence type="predicted"/>
<dbReference type="EMBL" id="LR778114">
    <property type="protein sequence ID" value="CAB1128882.1"/>
    <property type="molecule type" value="Genomic_DNA"/>
</dbReference>